<dbReference type="EMBL" id="JAHUZN010000013">
    <property type="protein sequence ID" value="KAG8472330.1"/>
    <property type="molecule type" value="Genomic_DNA"/>
</dbReference>
<proteinExistence type="predicted"/>
<dbReference type="Proteomes" id="UP000701853">
    <property type="component" value="Chromosome 13"/>
</dbReference>
<organism evidence="2 3">
    <name type="scientific">Gossypium anomalum</name>
    <dbReference type="NCBI Taxonomy" id="47600"/>
    <lineage>
        <taxon>Eukaryota</taxon>
        <taxon>Viridiplantae</taxon>
        <taxon>Streptophyta</taxon>
        <taxon>Embryophyta</taxon>
        <taxon>Tracheophyta</taxon>
        <taxon>Spermatophyta</taxon>
        <taxon>Magnoliopsida</taxon>
        <taxon>eudicotyledons</taxon>
        <taxon>Gunneridae</taxon>
        <taxon>Pentapetalae</taxon>
        <taxon>rosids</taxon>
        <taxon>malvids</taxon>
        <taxon>Malvales</taxon>
        <taxon>Malvaceae</taxon>
        <taxon>Malvoideae</taxon>
        <taxon>Gossypium</taxon>
    </lineage>
</organism>
<dbReference type="PANTHER" id="PTHR46033">
    <property type="entry name" value="PROTEIN MAIN-LIKE 2"/>
    <property type="match status" value="1"/>
</dbReference>
<protein>
    <recommendedName>
        <fullName evidence="1">Aminotransferase-like plant mobile domain-containing protein</fullName>
    </recommendedName>
</protein>
<dbReference type="Pfam" id="PF10536">
    <property type="entry name" value="PMD"/>
    <property type="match status" value="1"/>
</dbReference>
<name>A0A8J5Y5Q3_9ROSI</name>
<dbReference type="AlphaFoldDB" id="A0A8J5Y5Q3"/>
<evidence type="ECO:0000259" key="1">
    <source>
        <dbReference type="Pfam" id="PF10536"/>
    </source>
</evidence>
<dbReference type="OrthoDB" id="1305929at2759"/>
<comment type="caution">
    <text evidence="2">The sequence shown here is derived from an EMBL/GenBank/DDBJ whole genome shotgun (WGS) entry which is preliminary data.</text>
</comment>
<accession>A0A8J5Y5Q3</accession>
<reference evidence="2 3" key="1">
    <citation type="journal article" date="2021" name="bioRxiv">
        <title>The Gossypium anomalum genome as a resource for cotton improvement and evolutionary analysis of hybrid incompatibility.</title>
        <authorList>
            <person name="Grover C.E."/>
            <person name="Yuan D."/>
            <person name="Arick M.A."/>
            <person name="Miller E.R."/>
            <person name="Hu G."/>
            <person name="Peterson D.G."/>
            <person name="Wendel J.F."/>
            <person name="Udall J.A."/>
        </authorList>
    </citation>
    <scope>NUCLEOTIDE SEQUENCE [LARGE SCALE GENOMIC DNA]</scope>
    <source>
        <strain evidence="2">JFW-Udall</strain>
        <tissue evidence="2">Leaf</tissue>
    </source>
</reference>
<gene>
    <name evidence="2" type="ORF">CXB51_034266</name>
</gene>
<dbReference type="GO" id="GO:0010073">
    <property type="term" value="P:meristem maintenance"/>
    <property type="evidence" value="ECO:0007669"/>
    <property type="project" value="InterPro"/>
</dbReference>
<evidence type="ECO:0000313" key="3">
    <source>
        <dbReference type="Proteomes" id="UP000701853"/>
    </source>
</evidence>
<sequence>MAGELIRFDDKHISVEQMQMSVDRILQCYIRNIAGPPSLLIKDYLREAGFWHVAMIGRGCKLDPKLISALIERWRLETHTFHLSCGEYTITLEDVHLQLGLLVNGDAVTRSVHSADWGVVCYELLGAIPDNVNGGRIEMGWLRDTFPEPDDDSTELEKIRYARAYILQIIKGYLMPDLSRNLVHLRWLLKLVDFRAAGEFSWRSAVLATLYPEMCGATRPNKAKIGDIRLLLEQRSKAQFQWTSYEDPAIRVVIPDEYLQNLNAWHVKVLLVNFAIVEMHQSDRVLRQLGFRQPIPVAPEVLDDHHKINLRQLHTD</sequence>
<keyword evidence="3" id="KW-1185">Reference proteome</keyword>
<feature type="domain" description="Aminotransferase-like plant mobile" evidence="1">
    <location>
        <begin position="50"/>
        <end position="223"/>
    </location>
</feature>
<evidence type="ECO:0000313" key="2">
    <source>
        <dbReference type="EMBL" id="KAG8472330.1"/>
    </source>
</evidence>
<dbReference type="InterPro" id="IPR019557">
    <property type="entry name" value="AminoTfrase-like_pln_mobile"/>
</dbReference>
<dbReference type="PANTHER" id="PTHR46033:SF8">
    <property type="entry name" value="PROTEIN MAINTENANCE OF MERISTEMS-LIKE"/>
    <property type="match status" value="1"/>
</dbReference>
<dbReference type="InterPro" id="IPR044824">
    <property type="entry name" value="MAIN-like"/>
</dbReference>